<evidence type="ECO:0000313" key="6">
    <source>
        <dbReference type="Proteomes" id="UP000735302"/>
    </source>
</evidence>
<feature type="domain" description="SMB" evidence="4">
    <location>
        <begin position="241"/>
        <end position="281"/>
    </location>
</feature>
<proteinExistence type="predicted"/>
<gene>
    <name evidence="5" type="ORF">PoB_006046000</name>
</gene>
<dbReference type="InterPro" id="IPR001212">
    <property type="entry name" value="Somatomedin_B_dom"/>
</dbReference>
<feature type="chain" id="PRO_5043819939" description="SMB domain-containing protein" evidence="3">
    <location>
        <begin position="26"/>
        <end position="850"/>
    </location>
</feature>
<feature type="region of interest" description="Disordered" evidence="2">
    <location>
        <begin position="27"/>
        <end position="61"/>
    </location>
</feature>
<evidence type="ECO:0000259" key="4">
    <source>
        <dbReference type="PROSITE" id="PS50958"/>
    </source>
</evidence>
<evidence type="ECO:0000256" key="3">
    <source>
        <dbReference type="SAM" id="SignalP"/>
    </source>
</evidence>
<organism evidence="5 6">
    <name type="scientific">Plakobranchus ocellatus</name>
    <dbReference type="NCBI Taxonomy" id="259542"/>
    <lineage>
        <taxon>Eukaryota</taxon>
        <taxon>Metazoa</taxon>
        <taxon>Spiralia</taxon>
        <taxon>Lophotrochozoa</taxon>
        <taxon>Mollusca</taxon>
        <taxon>Gastropoda</taxon>
        <taxon>Heterobranchia</taxon>
        <taxon>Euthyneura</taxon>
        <taxon>Panpulmonata</taxon>
        <taxon>Sacoglossa</taxon>
        <taxon>Placobranchoidea</taxon>
        <taxon>Plakobranchidae</taxon>
        <taxon>Plakobranchus</taxon>
    </lineage>
</organism>
<dbReference type="SUPFAM" id="SSF90188">
    <property type="entry name" value="Somatomedin B domain"/>
    <property type="match status" value="1"/>
</dbReference>
<evidence type="ECO:0000256" key="2">
    <source>
        <dbReference type="SAM" id="MobiDB-lite"/>
    </source>
</evidence>
<keyword evidence="1" id="KW-1015">Disulfide bond</keyword>
<reference evidence="5 6" key="1">
    <citation type="journal article" date="2021" name="Elife">
        <title>Chloroplast acquisition without the gene transfer in kleptoplastic sea slugs, Plakobranchus ocellatus.</title>
        <authorList>
            <person name="Maeda T."/>
            <person name="Takahashi S."/>
            <person name="Yoshida T."/>
            <person name="Shimamura S."/>
            <person name="Takaki Y."/>
            <person name="Nagai Y."/>
            <person name="Toyoda A."/>
            <person name="Suzuki Y."/>
            <person name="Arimoto A."/>
            <person name="Ishii H."/>
            <person name="Satoh N."/>
            <person name="Nishiyama T."/>
            <person name="Hasebe M."/>
            <person name="Maruyama T."/>
            <person name="Minagawa J."/>
            <person name="Obokata J."/>
            <person name="Shigenobu S."/>
        </authorList>
    </citation>
    <scope>NUCLEOTIDE SEQUENCE [LARGE SCALE GENOMIC DNA]</scope>
</reference>
<dbReference type="InterPro" id="IPR036024">
    <property type="entry name" value="Somatomedin_B-like_dom_sf"/>
</dbReference>
<evidence type="ECO:0000256" key="1">
    <source>
        <dbReference type="ARBA" id="ARBA00023157"/>
    </source>
</evidence>
<dbReference type="Proteomes" id="UP000735302">
    <property type="component" value="Unassembled WGS sequence"/>
</dbReference>
<dbReference type="EMBL" id="BLXT01006839">
    <property type="protein sequence ID" value="GFO33955.1"/>
    <property type="molecule type" value="Genomic_DNA"/>
</dbReference>
<protein>
    <recommendedName>
        <fullName evidence="4">SMB domain-containing protein</fullName>
    </recommendedName>
</protein>
<feature type="signal peptide" evidence="3">
    <location>
        <begin position="1"/>
        <end position="25"/>
    </location>
</feature>
<name>A0AAV4CQ30_9GAST</name>
<feature type="compositionally biased region" description="Polar residues" evidence="2">
    <location>
        <begin position="90"/>
        <end position="103"/>
    </location>
</feature>
<keyword evidence="6" id="KW-1185">Reference proteome</keyword>
<dbReference type="PROSITE" id="PS50958">
    <property type="entry name" value="SMB_2"/>
    <property type="match status" value="1"/>
</dbReference>
<dbReference type="AlphaFoldDB" id="A0AAV4CQ30"/>
<keyword evidence="3" id="KW-0732">Signal</keyword>
<evidence type="ECO:0000313" key="5">
    <source>
        <dbReference type="EMBL" id="GFO33955.1"/>
    </source>
</evidence>
<comment type="caution">
    <text evidence="5">The sequence shown here is derived from an EMBL/GenBank/DDBJ whole genome shotgun (WGS) entry which is preliminary data.</text>
</comment>
<accession>A0AAV4CQ30</accession>
<feature type="compositionally biased region" description="Polar residues" evidence="2">
    <location>
        <begin position="30"/>
        <end position="39"/>
    </location>
</feature>
<sequence>MVYCRPHQVFLVTLIIIAISRLFDTADPPSASSNTSSNRDQSRTEVVTDQRGFSEGQTSTDTLSFGSQPLCFPGNLKTCFRCVQPSCTSTEEGNDKFNQSQPHLTEGSDFIEVSESPDDPSRKTTTSLLNSREAMNTQFKVSYKTSESFENKSDADIVQSIQLVNHSFWATDRIESTSNSYQDIGNTVGPTLNTKSETDFNYIETSTSKEKESLIHSYLNYNQVTASALIGYENDIAVSLFTFTCQGRCGEKISFPCSCSVTCYLYDTCCDNMAQDCPHILNEGRARFNHIRTADIACSKYSIYIIETCPHSAKENDGQKDIDTANMMGKVSGKENTSLGFKKMFLPQNDTTVKTEALNYLNSTDSVRSDENPKLSIAQRLIAALSNAPVTDSVTGVTFINRTIYDCHNMPDSTALPWPMRLNYTFVNPTKLENFHFMQKLNEYEPDFSLITFKAHLCQNGMTKTCNGTATLGMLTEIYREKCEKITAVVKALSPTYYRNIFCALCSEARNITEYSLFKPHNVNFKGPVLHILMSLSHSNVITMKANNAFASGTSVLLPWSTVKCPIQNQKSLELISDRGNSESDSRTLCSVTCHHKSFQVRSDGICKADHEALLAIADDGLAPLCPAAITGMAQFFVCSLKNEIESLSTADFSTPSVSVVFDSRLNRNLYVVKIRMALPKISTYIFSISRKDTIPNIVLVARLAKAFKDYRMSRSLCSEKKKSTENSDLTVICSSRLTVYTSRLRLQLAQGMEAIRGLRVDDQNSSTTVCLAPLTMMDYIDGLTLDCMDDHLYERDSTWLSEFRSSPCFRHLESPDGNEATTVMNSHGGWRQRMLVLLNIAAALTWIYN</sequence>
<feature type="region of interest" description="Disordered" evidence="2">
    <location>
        <begin position="90"/>
        <end position="126"/>
    </location>
</feature>